<dbReference type="Pfam" id="PF14111">
    <property type="entry name" value="DUF4283"/>
    <property type="match status" value="1"/>
</dbReference>
<evidence type="ECO:0000313" key="3">
    <source>
        <dbReference type="EMBL" id="KAL0290872.1"/>
    </source>
</evidence>
<gene>
    <name evidence="3" type="ORF">Sradi_7040200</name>
</gene>
<feature type="compositionally biased region" description="Polar residues" evidence="1">
    <location>
        <begin position="489"/>
        <end position="504"/>
    </location>
</feature>
<dbReference type="PANTHER" id="PTHR31286:SF165">
    <property type="entry name" value="DUF4283 DOMAIN-CONTAINING PROTEIN"/>
    <property type="match status" value="1"/>
</dbReference>
<feature type="region of interest" description="Disordered" evidence="1">
    <location>
        <begin position="470"/>
        <end position="504"/>
    </location>
</feature>
<comment type="caution">
    <text evidence="3">The sequence shown here is derived from an EMBL/GenBank/DDBJ whole genome shotgun (WGS) entry which is preliminary data.</text>
</comment>
<accession>A0AAW2J9S9</accession>
<proteinExistence type="predicted"/>
<reference evidence="3" key="1">
    <citation type="submission" date="2020-06" db="EMBL/GenBank/DDBJ databases">
        <authorList>
            <person name="Li T."/>
            <person name="Hu X."/>
            <person name="Zhang T."/>
            <person name="Song X."/>
            <person name="Zhang H."/>
            <person name="Dai N."/>
            <person name="Sheng W."/>
            <person name="Hou X."/>
            <person name="Wei L."/>
        </authorList>
    </citation>
    <scope>NUCLEOTIDE SEQUENCE</scope>
    <source>
        <strain evidence="3">G02</strain>
        <tissue evidence="3">Leaf</tissue>
    </source>
</reference>
<organism evidence="3">
    <name type="scientific">Sesamum radiatum</name>
    <name type="common">Black benniseed</name>
    <dbReference type="NCBI Taxonomy" id="300843"/>
    <lineage>
        <taxon>Eukaryota</taxon>
        <taxon>Viridiplantae</taxon>
        <taxon>Streptophyta</taxon>
        <taxon>Embryophyta</taxon>
        <taxon>Tracheophyta</taxon>
        <taxon>Spermatophyta</taxon>
        <taxon>Magnoliopsida</taxon>
        <taxon>eudicotyledons</taxon>
        <taxon>Gunneridae</taxon>
        <taxon>Pentapetalae</taxon>
        <taxon>asterids</taxon>
        <taxon>lamiids</taxon>
        <taxon>Lamiales</taxon>
        <taxon>Pedaliaceae</taxon>
        <taxon>Sesamum</taxon>
    </lineage>
</organism>
<evidence type="ECO:0000259" key="2">
    <source>
        <dbReference type="Pfam" id="PF14111"/>
    </source>
</evidence>
<sequence length="556" mass="61935">MEENSLLPLSHTTHTTHTHITPLSCNIQDSTILPYNGDPDGGGGAGDPLEQAQPVSQEERIRQVFNFSEFYSLAIRVLDGDDEALGKLADLKVRWERRFPDPGRVRRLIPRFPSKLNFLPRRSIGHSTADSGEEGDSAPRTETETEPLLNRRSIATDIPDKLPQESQELPGAIPSQSRTGSVPDVFVGNIKLSMESSDTIADAFLNSSRKTLRFIPPSTQKDEIIIRPTPAMVAQGSRRWQSTAVGYFLGRRPYFPQLEAFARANWKGLQQVSATANGFFFFRFKTAAFMEEVIEEGPWLFQGQPVVLQPWEQGMSLRRQKHLQVPVWIRIRHLPMEYWTEEGLSAVASGIGTPLYTDRITKNCLRLDFARVCVMLNFNSKLPKHLIVLSPILSEEKEIPIKVDIEYEWLPLRCLHCCSLGHTANSCPETRTSKLRAPVAVYVQKRQSTGEGRSGEHDDEVANRSGQVEVTGDTCPTRQDDKIGGDVGNVSTTQRENITSSPQISKTTAASLKSKGKEIVVYNPFAALESDEADWVPSDDFRCAGPNVSSPAELPP</sequence>
<name>A0AAW2J9S9_SESRA</name>
<dbReference type="InterPro" id="IPR025558">
    <property type="entry name" value="DUF4283"/>
</dbReference>
<feature type="domain" description="DUF4283" evidence="2">
    <location>
        <begin position="239"/>
        <end position="315"/>
    </location>
</feature>
<feature type="region of interest" description="Disordered" evidence="1">
    <location>
        <begin position="31"/>
        <end position="55"/>
    </location>
</feature>
<evidence type="ECO:0000256" key="1">
    <source>
        <dbReference type="SAM" id="MobiDB-lite"/>
    </source>
</evidence>
<dbReference type="AlphaFoldDB" id="A0AAW2J9S9"/>
<feature type="region of interest" description="Disordered" evidence="1">
    <location>
        <begin position="446"/>
        <end position="465"/>
    </location>
</feature>
<dbReference type="PANTHER" id="PTHR31286">
    <property type="entry name" value="GLYCINE-RICH CELL WALL STRUCTURAL PROTEIN 1.8-LIKE"/>
    <property type="match status" value="1"/>
</dbReference>
<feature type="compositionally biased region" description="Basic and acidic residues" evidence="1">
    <location>
        <begin position="453"/>
        <end position="462"/>
    </location>
</feature>
<protein>
    <recommendedName>
        <fullName evidence="2">DUF4283 domain-containing protein</fullName>
    </recommendedName>
</protein>
<dbReference type="InterPro" id="IPR040256">
    <property type="entry name" value="At4g02000-like"/>
</dbReference>
<feature type="region of interest" description="Disordered" evidence="1">
    <location>
        <begin position="120"/>
        <end position="180"/>
    </location>
</feature>
<reference evidence="3" key="2">
    <citation type="journal article" date="2024" name="Plant">
        <title>Genomic evolution and insights into agronomic trait innovations of Sesamum species.</title>
        <authorList>
            <person name="Miao H."/>
            <person name="Wang L."/>
            <person name="Qu L."/>
            <person name="Liu H."/>
            <person name="Sun Y."/>
            <person name="Le M."/>
            <person name="Wang Q."/>
            <person name="Wei S."/>
            <person name="Zheng Y."/>
            <person name="Lin W."/>
            <person name="Duan Y."/>
            <person name="Cao H."/>
            <person name="Xiong S."/>
            <person name="Wang X."/>
            <person name="Wei L."/>
            <person name="Li C."/>
            <person name="Ma Q."/>
            <person name="Ju M."/>
            <person name="Zhao R."/>
            <person name="Li G."/>
            <person name="Mu C."/>
            <person name="Tian Q."/>
            <person name="Mei H."/>
            <person name="Zhang T."/>
            <person name="Gao T."/>
            <person name="Zhang H."/>
        </authorList>
    </citation>
    <scope>NUCLEOTIDE SEQUENCE</scope>
    <source>
        <strain evidence="3">G02</strain>
    </source>
</reference>
<dbReference type="EMBL" id="JACGWJ010000582">
    <property type="protein sequence ID" value="KAL0290872.1"/>
    <property type="molecule type" value="Genomic_DNA"/>
</dbReference>